<reference evidence="4" key="1">
    <citation type="submission" date="2025-08" db="UniProtKB">
        <authorList>
            <consortium name="Ensembl"/>
        </authorList>
    </citation>
    <scope>IDENTIFICATION</scope>
</reference>
<dbReference type="InterPro" id="IPR045108">
    <property type="entry name" value="TXNDC17-like"/>
</dbReference>
<dbReference type="Pfam" id="PF06110">
    <property type="entry name" value="TXD17-like_Trx"/>
    <property type="match status" value="1"/>
</dbReference>
<dbReference type="Gene3D" id="3.40.30.10">
    <property type="entry name" value="Glutaredoxin"/>
    <property type="match status" value="1"/>
</dbReference>
<evidence type="ECO:0000256" key="2">
    <source>
        <dbReference type="SAM" id="MobiDB-lite"/>
    </source>
</evidence>
<name>A0A8B9NQ94_9AVES</name>
<feature type="region of interest" description="Disordered" evidence="2">
    <location>
        <begin position="16"/>
        <end position="220"/>
    </location>
</feature>
<dbReference type="Proteomes" id="UP000694541">
    <property type="component" value="Unplaced"/>
</dbReference>
<dbReference type="PANTHER" id="PTHR12452">
    <property type="entry name" value="42-9-9 PROTEIN-RELATED"/>
    <property type="match status" value="1"/>
</dbReference>
<comment type="similarity">
    <text evidence="1">Belongs to the thioredoxin family.</text>
</comment>
<dbReference type="GO" id="GO:0005829">
    <property type="term" value="C:cytosol"/>
    <property type="evidence" value="ECO:0007669"/>
    <property type="project" value="TreeGrafter"/>
</dbReference>
<feature type="compositionally biased region" description="Basic residues" evidence="2">
    <location>
        <begin position="98"/>
        <end position="109"/>
    </location>
</feature>
<protein>
    <recommendedName>
        <fullName evidence="3">Thioredoxin domain-containing protein</fullName>
    </recommendedName>
</protein>
<reference evidence="4" key="2">
    <citation type="submission" date="2025-09" db="UniProtKB">
        <authorList>
            <consortium name="Ensembl"/>
        </authorList>
    </citation>
    <scope>IDENTIFICATION</scope>
</reference>
<evidence type="ECO:0000313" key="5">
    <source>
        <dbReference type="Proteomes" id="UP000694541"/>
    </source>
</evidence>
<keyword evidence="5" id="KW-1185">Reference proteome</keyword>
<evidence type="ECO:0000259" key="3">
    <source>
        <dbReference type="Pfam" id="PF06110"/>
    </source>
</evidence>
<evidence type="ECO:0000313" key="4">
    <source>
        <dbReference type="Ensembl" id="ENSANIP00000022146.1"/>
    </source>
</evidence>
<dbReference type="InterPro" id="IPR010357">
    <property type="entry name" value="TXNDC17_dom"/>
</dbReference>
<dbReference type="GO" id="GO:0047134">
    <property type="term" value="F:protein-disulfide reductase [NAD(P)H] activity"/>
    <property type="evidence" value="ECO:0007669"/>
    <property type="project" value="InterPro"/>
</dbReference>
<feature type="compositionally biased region" description="Low complexity" evidence="2">
    <location>
        <begin position="110"/>
        <end position="124"/>
    </location>
</feature>
<feature type="compositionally biased region" description="Low complexity" evidence="2">
    <location>
        <begin position="132"/>
        <end position="141"/>
    </location>
</feature>
<dbReference type="PANTHER" id="PTHR12452:SF0">
    <property type="entry name" value="THIOREDOXIN DOMAIN-CONTAINING PROTEIN 17"/>
    <property type="match status" value="1"/>
</dbReference>
<accession>A0A8B9NQ94</accession>
<dbReference type="Ensembl" id="ENSANIT00000022881.1">
    <property type="protein sequence ID" value="ENSANIP00000022146.1"/>
    <property type="gene ID" value="ENSANIG00000015054.1"/>
</dbReference>
<dbReference type="AlphaFoldDB" id="A0A8B9NQ94"/>
<sequence length="295" mass="31858">KTSRTRHITLLKLSIATEPQTLSPHPSPAAGTSLLASGDPESQRLLGRACRQFWSRRAPREGSSPAVPPPSSRPQVRLRRPTYLAPPPPALSATARCGRSRPAARRRPAPRLALTAARASGRARPGPPGRPPSLLSSFAAAGGPGPRRDLPGRRSNPPLGNRRRRGRREAARRPGRRGTTAPDAGPRRSPPLPAAASAGRHGLGGEAGPRVPRVRADGAALPRPAHLRALLRRQGRRGQELVPGLRDGWKDPNNEFRKNLKLTGVPTLLKYGTPQKLVEEECFKAELVRMLFTED</sequence>
<proteinExistence type="inferred from homology"/>
<feature type="domain" description="Thioredoxin" evidence="3">
    <location>
        <begin position="244"/>
        <end position="294"/>
    </location>
</feature>
<evidence type="ECO:0000256" key="1">
    <source>
        <dbReference type="ARBA" id="ARBA00008987"/>
    </source>
</evidence>
<organism evidence="4 5">
    <name type="scientific">Accipiter nisus</name>
    <name type="common">Eurasian sparrowhawk</name>
    <dbReference type="NCBI Taxonomy" id="211598"/>
    <lineage>
        <taxon>Eukaryota</taxon>
        <taxon>Metazoa</taxon>
        <taxon>Chordata</taxon>
        <taxon>Craniata</taxon>
        <taxon>Vertebrata</taxon>
        <taxon>Euteleostomi</taxon>
        <taxon>Archelosauria</taxon>
        <taxon>Archosauria</taxon>
        <taxon>Dinosauria</taxon>
        <taxon>Saurischia</taxon>
        <taxon>Theropoda</taxon>
        <taxon>Coelurosauria</taxon>
        <taxon>Aves</taxon>
        <taxon>Neognathae</taxon>
        <taxon>Neoaves</taxon>
        <taxon>Telluraves</taxon>
        <taxon>Accipitrimorphae</taxon>
        <taxon>Accipitriformes</taxon>
        <taxon>Accipitridae</taxon>
        <taxon>Accipitrinae</taxon>
        <taxon>Accipiter</taxon>
    </lineage>
</organism>